<evidence type="ECO:0000313" key="1">
    <source>
        <dbReference type="EMBL" id="CAI9578091.1"/>
    </source>
</evidence>
<comment type="caution">
    <text evidence="1">The sequence shown here is derived from an EMBL/GenBank/DDBJ whole genome shotgun (WGS) entry which is preliminary data.</text>
</comment>
<name>A0ABN9E370_9NEOB</name>
<gene>
    <name evidence="1" type="ORF">SPARVUS_LOCUS8844347</name>
</gene>
<accession>A0ABN9E370</accession>
<protein>
    <submittedName>
        <fullName evidence="1">Uncharacterized protein</fullName>
    </submittedName>
</protein>
<sequence length="67" mass="7478">FLLLENVPEFPAPLTSPVSRSIILWVTSRIFSLFFLSGIRKGVRGTVTVIWSPDLFIICGNIKSDVI</sequence>
<keyword evidence="2" id="KW-1185">Reference proteome</keyword>
<dbReference type="EMBL" id="CATNWA010014974">
    <property type="protein sequence ID" value="CAI9578091.1"/>
    <property type="molecule type" value="Genomic_DNA"/>
</dbReference>
<dbReference type="Proteomes" id="UP001162483">
    <property type="component" value="Unassembled WGS sequence"/>
</dbReference>
<feature type="non-terminal residue" evidence="1">
    <location>
        <position position="1"/>
    </location>
</feature>
<reference evidence="1" key="1">
    <citation type="submission" date="2023-05" db="EMBL/GenBank/DDBJ databases">
        <authorList>
            <person name="Stuckert A."/>
        </authorList>
    </citation>
    <scope>NUCLEOTIDE SEQUENCE</scope>
</reference>
<organism evidence="1 2">
    <name type="scientific">Staurois parvus</name>
    <dbReference type="NCBI Taxonomy" id="386267"/>
    <lineage>
        <taxon>Eukaryota</taxon>
        <taxon>Metazoa</taxon>
        <taxon>Chordata</taxon>
        <taxon>Craniata</taxon>
        <taxon>Vertebrata</taxon>
        <taxon>Euteleostomi</taxon>
        <taxon>Amphibia</taxon>
        <taxon>Batrachia</taxon>
        <taxon>Anura</taxon>
        <taxon>Neobatrachia</taxon>
        <taxon>Ranoidea</taxon>
        <taxon>Ranidae</taxon>
        <taxon>Staurois</taxon>
    </lineage>
</organism>
<proteinExistence type="predicted"/>
<evidence type="ECO:0000313" key="2">
    <source>
        <dbReference type="Proteomes" id="UP001162483"/>
    </source>
</evidence>